<reference evidence="2" key="1">
    <citation type="submission" date="2020-06" db="EMBL/GenBank/DDBJ databases">
        <authorList>
            <person name="Li T."/>
            <person name="Hu X."/>
            <person name="Zhang T."/>
            <person name="Song X."/>
            <person name="Zhang H."/>
            <person name="Dai N."/>
            <person name="Sheng W."/>
            <person name="Hou X."/>
            <person name="Wei L."/>
        </authorList>
    </citation>
    <scope>NUCLEOTIDE SEQUENCE</scope>
    <source>
        <strain evidence="2">3651</strain>
        <tissue evidence="2">Leaf</tissue>
    </source>
</reference>
<organism evidence="2 3">
    <name type="scientific">Sesamum alatum</name>
    <dbReference type="NCBI Taxonomy" id="300844"/>
    <lineage>
        <taxon>Eukaryota</taxon>
        <taxon>Viridiplantae</taxon>
        <taxon>Streptophyta</taxon>
        <taxon>Embryophyta</taxon>
        <taxon>Tracheophyta</taxon>
        <taxon>Spermatophyta</taxon>
        <taxon>Magnoliopsida</taxon>
        <taxon>eudicotyledons</taxon>
        <taxon>Gunneridae</taxon>
        <taxon>Pentapetalae</taxon>
        <taxon>asterids</taxon>
        <taxon>lamiids</taxon>
        <taxon>Lamiales</taxon>
        <taxon>Pedaliaceae</taxon>
        <taxon>Sesamum</taxon>
    </lineage>
</organism>
<dbReference type="InterPro" id="IPR025558">
    <property type="entry name" value="DUF4283"/>
</dbReference>
<comment type="caution">
    <text evidence="2">The sequence shown here is derived from an EMBL/GenBank/DDBJ whole genome shotgun (WGS) entry which is preliminary data.</text>
</comment>
<proteinExistence type="predicted"/>
<gene>
    <name evidence="2" type="ORF">Salat_0212000</name>
</gene>
<dbReference type="EMBL" id="JACGWO010000001">
    <property type="protein sequence ID" value="KAK4438774.1"/>
    <property type="molecule type" value="Genomic_DNA"/>
</dbReference>
<dbReference type="Proteomes" id="UP001293254">
    <property type="component" value="Unassembled WGS sequence"/>
</dbReference>
<accession>A0AAE1YYR7</accession>
<feature type="domain" description="DUF4283" evidence="1">
    <location>
        <begin position="33"/>
        <end position="104"/>
    </location>
</feature>
<evidence type="ECO:0000259" key="1">
    <source>
        <dbReference type="Pfam" id="PF14111"/>
    </source>
</evidence>
<keyword evidence="3" id="KW-1185">Reference proteome</keyword>
<name>A0AAE1YYR7_9LAMI</name>
<reference evidence="2" key="2">
    <citation type="journal article" date="2024" name="Plant">
        <title>Genomic evolution and insights into agronomic trait innovations of Sesamum species.</title>
        <authorList>
            <person name="Miao H."/>
            <person name="Wang L."/>
            <person name="Qu L."/>
            <person name="Liu H."/>
            <person name="Sun Y."/>
            <person name="Le M."/>
            <person name="Wang Q."/>
            <person name="Wei S."/>
            <person name="Zheng Y."/>
            <person name="Lin W."/>
            <person name="Duan Y."/>
            <person name="Cao H."/>
            <person name="Xiong S."/>
            <person name="Wang X."/>
            <person name="Wei L."/>
            <person name="Li C."/>
            <person name="Ma Q."/>
            <person name="Ju M."/>
            <person name="Zhao R."/>
            <person name="Li G."/>
            <person name="Mu C."/>
            <person name="Tian Q."/>
            <person name="Mei H."/>
            <person name="Zhang T."/>
            <person name="Gao T."/>
            <person name="Zhang H."/>
        </authorList>
    </citation>
    <scope>NUCLEOTIDE SEQUENCE</scope>
    <source>
        <strain evidence="2">3651</strain>
    </source>
</reference>
<dbReference type="Pfam" id="PF14111">
    <property type="entry name" value="DUF4283"/>
    <property type="match status" value="1"/>
</dbReference>
<protein>
    <recommendedName>
        <fullName evidence="1">DUF4283 domain-containing protein</fullName>
    </recommendedName>
</protein>
<evidence type="ECO:0000313" key="3">
    <source>
        <dbReference type="Proteomes" id="UP001293254"/>
    </source>
</evidence>
<evidence type="ECO:0000313" key="2">
    <source>
        <dbReference type="EMBL" id="KAK4438774.1"/>
    </source>
</evidence>
<sequence length="122" mass="14160">MDTTMDRLGKSLILIEEEEYSGRGMVWGAQRGGFCLVGRLLASRIYKFDCLRSTRTSVVILVKGMNMKEIGENRFRFKFNHIIGRNRVMEGCPWNFEKKLLLLNIVEDDDNPLHRLELVPVL</sequence>
<feature type="non-terminal residue" evidence="2">
    <location>
        <position position="122"/>
    </location>
</feature>
<dbReference type="AlphaFoldDB" id="A0AAE1YYR7"/>